<feature type="domain" description="RRM" evidence="7">
    <location>
        <begin position="356"/>
        <end position="426"/>
    </location>
</feature>
<dbReference type="PROSITE" id="PS51391">
    <property type="entry name" value="CID"/>
    <property type="match status" value="1"/>
</dbReference>
<proteinExistence type="predicted"/>
<dbReference type="HOGENOM" id="CLU_016577_1_0_1"/>
<dbReference type="InterPro" id="IPR012677">
    <property type="entry name" value="Nucleotide-bd_a/b_plait_sf"/>
</dbReference>
<dbReference type="InterPro" id="IPR006569">
    <property type="entry name" value="CID_dom"/>
</dbReference>
<feature type="compositionally biased region" description="Low complexity" evidence="6">
    <location>
        <begin position="293"/>
        <end position="321"/>
    </location>
</feature>
<dbReference type="SUPFAM" id="SSF54928">
    <property type="entry name" value="RNA-binding domain, RBD"/>
    <property type="match status" value="1"/>
</dbReference>
<dbReference type="Proteomes" id="UP000000591">
    <property type="component" value="Chromosome VI"/>
</dbReference>
<dbReference type="GO" id="GO:0035649">
    <property type="term" value="C:Nrd1 complex"/>
    <property type="evidence" value="ECO:0000318"/>
    <property type="project" value="GO_Central"/>
</dbReference>
<evidence type="ECO:0000313" key="10">
    <source>
        <dbReference type="Proteomes" id="UP000000591"/>
    </source>
</evidence>
<dbReference type="InterPro" id="IPR048892">
    <property type="entry name" value="Nrd1_Seb1_dom2"/>
</dbReference>
<dbReference type="FunCoup" id="Q752E0">
    <property type="interactions" value="319"/>
</dbReference>
<keyword evidence="4" id="KW-0539">Nucleus</keyword>
<evidence type="ECO:0000256" key="1">
    <source>
        <dbReference type="ARBA" id="ARBA00004123"/>
    </source>
</evidence>
<protein>
    <submittedName>
        <fullName evidence="9">AFR636Cp</fullName>
    </submittedName>
</protein>
<dbReference type="eggNOG" id="KOG0132">
    <property type="taxonomic scope" value="Eukaryota"/>
</dbReference>
<dbReference type="GO" id="GO:0005634">
    <property type="term" value="C:nucleus"/>
    <property type="evidence" value="ECO:0007669"/>
    <property type="project" value="UniProtKB-SubCell"/>
</dbReference>
<dbReference type="SMART" id="SM00360">
    <property type="entry name" value="RRM"/>
    <property type="match status" value="1"/>
</dbReference>
<dbReference type="InterPro" id="IPR000504">
    <property type="entry name" value="RRM_dom"/>
</dbReference>
<dbReference type="Pfam" id="PF04818">
    <property type="entry name" value="CID"/>
    <property type="match status" value="1"/>
</dbReference>
<gene>
    <name evidence="9" type="ORF">AGOS_AFR636C</name>
</gene>
<dbReference type="Pfam" id="PF21380">
    <property type="entry name" value="Nrd1-Seb1_dom2"/>
    <property type="match status" value="1"/>
</dbReference>
<reference evidence="9 10" key="1">
    <citation type="journal article" date="2004" name="Science">
        <title>The Ashbya gossypii genome as a tool for mapping the ancient Saccharomyces cerevisiae genome.</title>
        <authorList>
            <person name="Dietrich F.S."/>
            <person name="Voegeli S."/>
            <person name="Brachat S."/>
            <person name="Lerch A."/>
            <person name="Gates K."/>
            <person name="Steiner S."/>
            <person name="Mohr C."/>
            <person name="Pohlmann R."/>
            <person name="Luedi P."/>
            <person name="Choi S."/>
            <person name="Wing R.A."/>
            <person name="Flavier A."/>
            <person name="Gaffney T.D."/>
            <person name="Philippsen P."/>
        </authorList>
    </citation>
    <scope>NUCLEOTIDE SEQUENCE [LARGE SCALE GENOMIC DNA]</scope>
    <source>
        <strain evidence="10">ATCC 10895 / CBS 109.51 / FGSC 9923 / NRRL Y-1056</strain>
    </source>
</reference>
<dbReference type="InterPro" id="IPR035979">
    <property type="entry name" value="RBD_domain_sf"/>
</dbReference>
<evidence type="ECO:0000256" key="4">
    <source>
        <dbReference type="ARBA" id="ARBA00023242"/>
    </source>
</evidence>
<reference evidence="10" key="2">
    <citation type="journal article" date="2013" name="G3 (Bethesda)">
        <title>Genomes of Ashbya fungi isolated from insects reveal four mating-type loci, numerous translocations, lack of transposons, and distinct gene duplications.</title>
        <authorList>
            <person name="Dietrich F.S."/>
            <person name="Voegeli S."/>
            <person name="Kuo S."/>
            <person name="Philippsen P."/>
        </authorList>
    </citation>
    <scope>GENOME REANNOTATION</scope>
    <source>
        <strain evidence="10">ATCC 10895 / CBS 109.51 / FGSC 9923 / NRRL Y-1056</strain>
    </source>
</reference>
<evidence type="ECO:0000256" key="6">
    <source>
        <dbReference type="SAM" id="MobiDB-lite"/>
    </source>
</evidence>
<dbReference type="Gene3D" id="1.25.40.90">
    <property type="match status" value="1"/>
</dbReference>
<feature type="domain" description="CID" evidence="8">
    <location>
        <begin position="1"/>
        <end position="152"/>
    </location>
</feature>
<dbReference type="GO" id="GO:0031126">
    <property type="term" value="P:sno(s)RNA 3'-end processing"/>
    <property type="evidence" value="ECO:0007669"/>
    <property type="project" value="UniProtKB-ARBA"/>
</dbReference>
<comment type="subcellular location">
    <subcellularLocation>
        <location evidence="1">Nucleus</location>
    </subcellularLocation>
</comment>
<dbReference type="PANTHER" id="PTHR23140:SF4">
    <property type="entry name" value="PROTEIN CBR-NRD-1"/>
    <property type="match status" value="1"/>
</dbReference>
<dbReference type="OMA" id="GIVQTCI"/>
<feature type="region of interest" description="Disordered" evidence="6">
    <location>
        <begin position="490"/>
        <end position="510"/>
    </location>
</feature>
<feature type="compositionally biased region" description="Low complexity" evidence="6">
    <location>
        <begin position="240"/>
        <end position="253"/>
    </location>
</feature>
<evidence type="ECO:0000259" key="7">
    <source>
        <dbReference type="PROSITE" id="PS50102"/>
    </source>
</evidence>
<dbReference type="PANTHER" id="PTHR23140">
    <property type="entry name" value="RNA PROCESSING PROTEIN LD23810P"/>
    <property type="match status" value="1"/>
</dbReference>
<feature type="region of interest" description="Disordered" evidence="6">
    <location>
        <begin position="218"/>
        <end position="340"/>
    </location>
</feature>
<dbReference type="InParanoid" id="Q752E0"/>
<dbReference type="SMART" id="SM00582">
    <property type="entry name" value="RPR"/>
    <property type="match status" value="1"/>
</dbReference>
<dbReference type="GO" id="GO:0010629">
    <property type="term" value="P:negative regulation of gene expression"/>
    <property type="evidence" value="ECO:0007669"/>
    <property type="project" value="UniProtKB-ARBA"/>
</dbReference>
<dbReference type="Gene3D" id="3.30.70.330">
    <property type="match status" value="1"/>
</dbReference>
<dbReference type="PROSITE" id="PS50102">
    <property type="entry name" value="RRM"/>
    <property type="match status" value="1"/>
</dbReference>
<dbReference type="STRING" id="284811.Q752E0"/>
<dbReference type="GO" id="GO:0006369">
    <property type="term" value="P:termination of RNA polymerase II transcription"/>
    <property type="evidence" value="ECO:0007669"/>
    <property type="project" value="UniProtKB-ARBA"/>
</dbReference>
<keyword evidence="10" id="KW-1185">Reference proteome</keyword>
<dbReference type="RefSeq" id="NP_986183.2">
    <property type="nucleotide sequence ID" value="NM_212319.2"/>
</dbReference>
<sequence>MTGHEDFVATLESLKELKSGISGSRIKKLTTYALENVNAEEYLIDKIINYSRTCPATHKLGSLYVIDSIGRAFLNKCKDLNQSMKSSAQAGTYGHALFTLGENIQTLLSDGVEKSSAENRDKIKDLVDIWDKADLFQKGVLNAVRGVWFALKDTGKSSSSQASDPKERAIQILSNLKPMESIPASISVPADLGSNELALQQAALMQLLASLQSQLAEPAGVPSTKSRAAQEHRTQQTQRQPLEPQRHQYQQQQHQRHEPTQYIGRSARSNKRSDGHTERSRSKSPKRHEKKGNQSSNNANNNTHNNNNNTSGNSSTNNNHHLYPEERNVPTNPHFRPRHVSFDPSMPADHIKVYSRTLFVGGVPNTMKEHDIAKILGKFGEVQSVILNNSRKHAFVKIYSRQEADSILLNFNKDESSPLRIRWAVGFGPRDCCDYQHGSSIIPMHRLTEVDRKWSLCAEWGGTGGQPLQSGMVFEEPDIIVGEGVSSKAISQKMPTDRGNGPKSGKLLPGNTFRPAQTPTYEAPIFAQPPPPAAGYPQMYQGIPQQIPQHGIYPQQTIMPVMAPQHQPQDHHQQQSPAFDPTAQLNSLMSMLNKQQQ</sequence>
<dbReference type="SUPFAM" id="SSF48464">
    <property type="entry name" value="ENTH/VHS domain"/>
    <property type="match status" value="1"/>
</dbReference>
<keyword evidence="2" id="KW-0597">Phosphoprotein</keyword>
<dbReference type="InterPro" id="IPR008942">
    <property type="entry name" value="ENTH_VHS"/>
</dbReference>
<dbReference type="InterPro" id="IPR051485">
    <property type="entry name" value="SR-CTD_assoc_factor"/>
</dbReference>
<evidence type="ECO:0000313" key="9">
    <source>
        <dbReference type="EMBL" id="AAS54007.2"/>
    </source>
</evidence>
<dbReference type="KEGG" id="ago:AGOS_AFR636C"/>
<name>Q752E0_EREGS</name>
<evidence type="ECO:0000256" key="2">
    <source>
        <dbReference type="ARBA" id="ARBA00022553"/>
    </source>
</evidence>
<dbReference type="Pfam" id="PF00076">
    <property type="entry name" value="RRM_1"/>
    <property type="match status" value="1"/>
</dbReference>
<feature type="compositionally biased region" description="Basic and acidic residues" evidence="6">
    <location>
        <begin position="271"/>
        <end position="281"/>
    </location>
</feature>
<dbReference type="GO" id="GO:0003723">
    <property type="term" value="F:RNA binding"/>
    <property type="evidence" value="ECO:0000318"/>
    <property type="project" value="GO_Central"/>
</dbReference>
<evidence type="ECO:0000256" key="3">
    <source>
        <dbReference type="ARBA" id="ARBA00022884"/>
    </source>
</evidence>
<accession>Q752E0</accession>
<organism evidence="9 10">
    <name type="scientific">Eremothecium gossypii (strain ATCC 10895 / CBS 109.51 / FGSC 9923 / NRRL Y-1056)</name>
    <name type="common">Yeast</name>
    <name type="synonym">Ashbya gossypii</name>
    <dbReference type="NCBI Taxonomy" id="284811"/>
    <lineage>
        <taxon>Eukaryota</taxon>
        <taxon>Fungi</taxon>
        <taxon>Dikarya</taxon>
        <taxon>Ascomycota</taxon>
        <taxon>Saccharomycotina</taxon>
        <taxon>Saccharomycetes</taxon>
        <taxon>Saccharomycetales</taxon>
        <taxon>Saccharomycetaceae</taxon>
        <taxon>Eremothecium</taxon>
    </lineage>
</organism>
<dbReference type="AlphaFoldDB" id="Q752E0"/>
<dbReference type="GO" id="GO:0031124">
    <property type="term" value="P:mRNA 3'-end processing"/>
    <property type="evidence" value="ECO:0007669"/>
    <property type="project" value="UniProtKB-ARBA"/>
</dbReference>
<dbReference type="EMBL" id="AE016819">
    <property type="protein sequence ID" value="AAS54007.2"/>
    <property type="molecule type" value="Genomic_DNA"/>
</dbReference>
<evidence type="ECO:0000259" key="8">
    <source>
        <dbReference type="PROSITE" id="PS51391"/>
    </source>
</evidence>
<dbReference type="OrthoDB" id="79367at2759"/>
<keyword evidence="3 5" id="KW-0694">RNA-binding</keyword>
<dbReference type="FunFam" id="3.30.70.330:FF:000397">
    <property type="entry name" value="RNA binding protein Nrd1"/>
    <property type="match status" value="1"/>
</dbReference>
<evidence type="ECO:0000256" key="5">
    <source>
        <dbReference type="PROSITE-ProRule" id="PRU00176"/>
    </source>
</evidence>
<dbReference type="GeneID" id="4622471"/>
<dbReference type="CDD" id="cd16984">
    <property type="entry name" value="CID_Nrd1_like"/>
    <property type="match status" value="1"/>
</dbReference>